<dbReference type="Gene3D" id="1.25.40.10">
    <property type="entry name" value="Tetratricopeptide repeat domain"/>
    <property type="match status" value="1"/>
</dbReference>
<dbReference type="EMBL" id="CAJOBA010059183">
    <property type="protein sequence ID" value="CAF4313929.1"/>
    <property type="molecule type" value="Genomic_DNA"/>
</dbReference>
<keyword evidence="1" id="KW-0677">Repeat</keyword>
<dbReference type="Pfam" id="PF07719">
    <property type="entry name" value="TPR_2"/>
    <property type="match status" value="1"/>
</dbReference>
<evidence type="ECO:0000313" key="3">
    <source>
        <dbReference type="EMBL" id="CAF1527221.1"/>
    </source>
</evidence>
<sequence length="111" mass="13284">ALNYCRKSILIFEKSEKYFEYALVLSNLSVIWYHKNDYDKALQYCEQSISICMRRKCKDIADNFELLGNICQHFNEKTLAYNCYVKALKLFTRFTPEKDMKRVNMSLKLIN</sequence>
<accession>A0A8S2FP66</accession>
<evidence type="ECO:0008006" key="6">
    <source>
        <dbReference type="Google" id="ProtNLM"/>
    </source>
</evidence>
<dbReference type="InterPro" id="IPR013105">
    <property type="entry name" value="TPR_2"/>
</dbReference>
<keyword evidence="2" id="KW-0802">TPR repeat</keyword>
<evidence type="ECO:0000313" key="5">
    <source>
        <dbReference type="Proteomes" id="UP000677228"/>
    </source>
</evidence>
<dbReference type="Proteomes" id="UP000682733">
    <property type="component" value="Unassembled WGS sequence"/>
</dbReference>
<organism evidence="3 5">
    <name type="scientific">Didymodactylos carnosus</name>
    <dbReference type="NCBI Taxonomy" id="1234261"/>
    <lineage>
        <taxon>Eukaryota</taxon>
        <taxon>Metazoa</taxon>
        <taxon>Spiralia</taxon>
        <taxon>Gnathifera</taxon>
        <taxon>Rotifera</taxon>
        <taxon>Eurotatoria</taxon>
        <taxon>Bdelloidea</taxon>
        <taxon>Philodinida</taxon>
        <taxon>Philodinidae</taxon>
        <taxon>Didymodactylos</taxon>
    </lineage>
</organism>
<dbReference type="EMBL" id="CAJNOK010036999">
    <property type="protein sequence ID" value="CAF1527221.1"/>
    <property type="molecule type" value="Genomic_DNA"/>
</dbReference>
<evidence type="ECO:0000313" key="4">
    <source>
        <dbReference type="EMBL" id="CAF4313929.1"/>
    </source>
</evidence>
<comment type="caution">
    <text evidence="3">The sequence shown here is derived from an EMBL/GenBank/DDBJ whole genome shotgun (WGS) entry which is preliminary data.</text>
</comment>
<evidence type="ECO:0000256" key="2">
    <source>
        <dbReference type="ARBA" id="ARBA00022803"/>
    </source>
</evidence>
<protein>
    <recommendedName>
        <fullName evidence="6">Tetratricopeptide repeat protein</fullName>
    </recommendedName>
</protein>
<feature type="non-terminal residue" evidence="3">
    <location>
        <position position="1"/>
    </location>
</feature>
<name>A0A8S2FP66_9BILA</name>
<dbReference type="InterPro" id="IPR019734">
    <property type="entry name" value="TPR_rpt"/>
</dbReference>
<dbReference type="Proteomes" id="UP000677228">
    <property type="component" value="Unassembled WGS sequence"/>
</dbReference>
<reference evidence="3" key="1">
    <citation type="submission" date="2021-02" db="EMBL/GenBank/DDBJ databases">
        <authorList>
            <person name="Nowell W R."/>
        </authorList>
    </citation>
    <scope>NUCLEOTIDE SEQUENCE</scope>
</reference>
<evidence type="ECO:0000256" key="1">
    <source>
        <dbReference type="ARBA" id="ARBA00022737"/>
    </source>
</evidence>
<dbReference type="SMART" id="SM00028">
    <property type="entry name" value="TPR"/>
    <property type="match status" value="2"/>
</dbReference>
<dbReference type="InterPro" id="IPR011990">
    <property type="entry name" value="TPR-like_helical_dom_sf"/>
</dbReference>
<gene>
    <name evidence="3" type="ORF">OVA965_LOCUS38072</name>
    <name evidence="4" type="ORF">TMI583_LOCUS39216</name>
</gene>
<dbReference type="AlphaFoldDB" id="A0A8S2FP66"/>
<dbReference type="SUPFAM" id="SSF48452">
    <property type="entry name" value="TPR-like"/>
    <property type="match status" value="1"/>
</dbReference>
<proteinExistence type="predicted"/>